<evidence type="ECO:0000313" key="3">
    <source>
        <dbReference type="Proteomes" id="UP000431901"/>
    </source>
</evidence>
<keyword evidence="3" id="KW-1185">Reference proteome</keyword>
<accession>A0A6I4W6E0</accession>
<gene>
    <name evidence="2" type="ORF">GQ466_13895</name>
</gene>
<proteinExistence type="predicted"/>
<dbReference type="Pfam" id="PF04149">
    <property type="entry name" value="DUF397"/>
    <property type="match status" value="1"/>
</dbReference>
<sequence>MDLTDARWRKASRSTEKGDACVEMATVPGTVAVRDSVDPEGPKILLARADFRRFANAVRGI</sequence>
<dbReference type="InterPro" id="IPR007278">
    <property type="entry name" value="DUF397"/>
</dbReference>
<dbReference type="OrthoDB" id="3483392at2"/>
<dbReference type="AlphaFoldDB" id="A0A6I4W6E0"/>
<comment type="caution">
    <text evidence="2">The sequence shown here is derived from an EMBL/GenBank/DDBJ whole genome shotgun (WGS) entry which is preliminary data.</text>
</comment>
<name>A0A6I4W6E0_9ACTN</name>
<protein>
    <submittedName>
        <fullName evidence="2">DUF397 domain-containing protein</fullName>
    </submittedName>
</protein>
<reference evidence="2 3" key="1">
    <citation type="submission" date="2019-12" db="EMBL/GenBank/DDBJ databases">
        <title>Nocardia macrotermitis sp. nov. and Nocardia aurantia sp. nov., isolated from the gut of the fungus growing-termite Macrotermes natalensis.</title>
        <authorList>
            <person name="Christine B."/>
            <person name="Rene B."/>
        </authorList>
    </citation>
    <scope>NUCLEOTIDE SEQUENCE [LARGE SCALE GENOMIC DNA]</scope>
    <source>
        <strain evidence="2 3">DSM 102126</strain>
    </source>
</reference>
<dbReference type="EMBL" id="WUTW01000002">
    <property type="protein sequence ID" value="MXQ65128.1"/>
    <property type="molecule type" value="Genomic_DNA"/>
</dbReference>
<evidence type="ECO:0000259" key="1">
    <source>
        <dbReference type="Pfam" id="PF04149"/>
    </source>
</evidence>
<dbReference type="Proteomes" id="UP000431901">
    <property type="component" value="Unassembled WGS sequence"/>
</dbReference>
<organism evidence="2 3">
    <name type="scientific">Actinomadura rayongensis</name>
    <dbReference type="NCBI Taxonomy" id="1429076"/>
    <lineage>
        <taxon>Bacteria</taxon>
        <taxon>Bacillati</taxon>
        <taxon>Actinomycetota</taxon>
        <taxon>Actinomycetes</taxon>
        <taxon>Streptosporangiales</taxon>
        <taxon>Thermomonosporaceae</taxon>
        <taxon>Actinomadura</taxon>
    </lineage>
</organism>
<evidence type="ECO:0000313" key="2">
    <source>
        <dbReference type="EMBL" id="MXQ65128.1"/>
    </source>
</evidence>
<feature type="domain" description="DUF397" evidence="1">
    <location>
        <begin position="6"/>
        <end position="59"/>
    </location>
</feature>
<dbReference type="RefSeq" id="WP_161103266.1">
    <property type="nucleotide sequence ID" value="NZ_JBHLYI010000010.1"/>
</dbReference>